<dbReference type="GO" id="GO:0046983">
    <property type="term" value="F:protein dimerization activity"/>
    <property type="evidence" value="ECO:0007669"/>
    <property type="project" value="InterPro"/>
</dbReference>
<dbReference type="Proteomes" id="UP000663851">
    <property type="component" value="Unassembled WGS sequence"/>
</dbReference>
<dbReference type="EMBL" id="CAJNYD010000406">
    <property type="protein sequence ID" value="CAF3254323.1"/>
    <property type="molecule type" value="Genomic_DNA"/>
</dbReference>
<dbReference type="InterPro" id="IPR052717">
    <property type="entry name" value="Vacuolar_transposase_reg"/>
</dbReference>
<evidence type="ECO:0000313" key="3">
    <source>
        <dbReference type="EMBL" id="CAF4588098.1"/>
    </source>
</evidence>
<dbReference type="Pfam" id="PF05699">
    <property type="entry name" value="Dimer_Tnp_hAT"/>
    <property type="match status" value="1"/>
</dbReference>
<dbReference type="InterPro" id="IPR008906">
    <property type="entry name" value="HATC_C_dom"/>
</dbReference>
<dbReference type="EMBL" id="CAJOBO010008921">
    <property type="protein sequence ID" value="CAF4588098.1"/>
    <property type="molecule type" value="Genomic_DNA"/>
</dbReference>
<feature type="non-terminal residue" evidence="2">
    <location>
        <position position="330"/>
    </location>
</feature>
<organism evidence="2 4">
    <name type="scientific">Rotaria socialis</name>
    <dbReference type="NCBI Taxonomy" id="392032"/>
    <lineage>
        <taxon>Eukaryota</taxon>
        <taxon>Metazoa</taxon>
        <taxon>Spiralia</taxon>
        <taxon>Gnathifera</taxon>
        <taxon>Rotifera</taxon>
        <taxon>Eurotatoria</taxon>
        <taxon>Bdelloidea</taxon>
        <taxon>Philodinida</taxon>
        <taxon>Philodinidae</taxon>
        <taxon>Rotaria</taxon>
    </lineage>
</organism>
<sequence>DGIKASAAAVSSLQKVASLAKLSHSSTVFSERLEEFNYTIARANRTRWNSQFQTVKEVVDIPSSILNSILSDLKKNDLILNTKDRKVLAEFVFLFELFNEATVLTQGESYATICLVAPTFLGILFDLERELGSSTLTLVSLCEALIASIKARFSGLLHYFEIDVPFNTYCMSERFSNVIFLISPLLDARFKLLWLDSLHTLKVGADVLNTTEHNIDVMTKNTDSLTKQKCLFPYLKENKKVSNEDKSRFLIELDAYLCEESREQNLLFIKKHLYPRLYQLSLKYLSVPATSAPIERVFLQSGFLMRPHRASLTANDDCLLTFLKCNKFLL</sequence>
<protein>
    <recommendedName>
        <fullName evidence="1">HAT C-terminal dimerisation domain-containing protein</fullName>
    </recommendedName>
</protein>
<dbReference type="AlphaFoldDB" id="A0A817RPE2"/>
<dbReference type="PANTHER" id="PTHR46169">
    <property type="entry name" value="DNA REPLICATION-RELATED ELEMENT FACTOR, ISOFORM A"/>
    <property type="match status" value="1"/>
</dbReference>
<feature type="domain" description="HAT C-terminal dimerisation" evidence="1">
    <location>
        <begin position="270"/>
        <end position="324"/>
    </location>
</feature>
<gene>
    <name evidence="3" type="ORF">HFQ381_LOCUS32878</name>
    <name evidence="2" type="ORF">LUA448_LOCUS5018</name>
</gene>
<dbReference type="GO" id="GO:0005634">
    <property type="term" value="C:nucleus"/>
    <property type="evidence" value="ECO:0007669"/>
    <property type="project" value="TreeGrafter"/>
</dbReference>
<evidence type="ECO:0000313" key="4">
    <source>
        <dbReference type="Proteomes" id="UP000663833"/>
    </source>
</evidence>
<proteinExistence type="predicted"/>
<evidence type="ECO:0000259" key="1">
    <source>
        <dbReference type="Pfam" id="PF05699"/>
    </source>
</evidence>
<dbReference type="Proteomes" id="UP000663833">
    <property type="component" value="Unassembled WGS sequence"/>
</dbReference>
<accession>A0A817RPE2</accession>
<dbReference type="InterPro" id="IPR012337">
    <property type="entry name" value="RNaseH-like_sf"/>
</dbReference>
<name>A0A817RPE2_9BILA</name>
<dbReference type="GO" id="GO:0006357">
    <property type="term" value="P:regulation of transcription by RNA polymerase II"/>
    <property type="evidence" value="ECO:0007669"/>
    <property type="project" value="TreeGrafter"/>
</dbReference>
<dbReference type="SUPFAM" id="SSF53098">
    <property type="entry name" value="Ribonuclease H-like"/>
    <property type="match status" value="1"/>
</dbReference>
<evidence type="ECO:0000313" key="2">
    <source>
        <dbReference type="EMBL" id="CAF3254323.1"/>
    </source>
</evidence>
<comment type="caution">
    <text evidence="2">The sequence shown here is derived from an EMBL/GenBank/DDBJ whole genome shotgun (WGS) entry which is preliminary data.</text>
</comment>
<reference evidence="2" key="1">
    <citation type="submission" date="2021-02" db="EMBL/GenBank/DDBJ databases">
        <authorList>
            <person name="Nowell W R."/>
        </authorList>
    </citation>
    <scope>NUCLEOTIDE SEQUENCE</scope>
</reference>
<dbReference type="PANTHER" id="PTHR46169:SF15">
    <property type="entry name" value="INNER CENTROMERE PROTEIN A-LIKE ISOFORM X1-RELATED"/>
    <property type="match status" value="1"/>
</dbReference>